<accession>W2FJG5</accession>
<dbReference type="Proteomes" id="UP000053236">
    <property type="component" value="Unassembled WGS sequence"/>
</dbReference>
<organism evidence="2">
    <name type="scientific">Phytophthora nicotianae</name>
    <name type="common">Potato buckeye rot agent</name>
    <name type="synonym">Phytophthora parasitica</name>
    <dbReference type="NCBI Taxonomy" id="4792"/>
    <lineage>
        <taxon>Eukaryota</taxon>
        <taxon>Sar</taxon>
        <taxon>Stramenopiles</taxon>
        <taxon>Oomycota</taxon>
        <taxon>Peronosporomycetes</taxon>
        <taxon>Peronosporales</taxon>
        <taxon>Peronosporaceae</taxon>
        <taxon>Phytophthora</taxon>
    </lineage>
</organism>
<dbReference type="EMBL" id="KI689990">
    <property type="protein sequence ID" value="ETK70918.1"/>
    <property type="molecule type" value="Genomic_DNA"/>
</dbReference>
<dbReference type="VEuPathDB" id="FungiDB:PPTG_03926"/>
<dbReference type="SUPFAM" id="SSF50249">
    <property type="entry name" value="Nucleic acid-binding proteins"/>
    <property type="match status" value="1"/>
</dbReference>
<evidence type="ECO:0000313" key="2">
    <source>
        <dbReference type="EMBL" id="ETK70918.1"/>
    </source>
</evidence>
<dbReference type="InterPro" id="IPR012340">
    <property type="entry name" value="NA-bd_OB-fold"/>
</dbReference>
<reference evidence="2" key="1">
    <citation type="submission" date="2013-11" db="EMBL/GenBank/DDBJ databases">
        <title>The Genome Sequence of Phytophthora parasitica CJ02B3.</title>
        <authorList>
            <consortium name="The Broad Institute Genomics Platform"/>
            <person name="Russ C."/>
            <person name="Tyler B."/>
            <person name="Panabieres F."/>
            <person name="Shan W."/>
            <person name="Tripathy S."/>
            <person name="Grunwald N."/>
            <person name="Machado M."/>
            <person name="Johnson C.S."/>
            <person name="Arredondo F."/>
            <person name="Hong C."/>
            <person name="Coffey M."/>
            <person name="Young S.K."/>
            <person name="Zeng Q."/>
            <person name="Gargeya S."/>
            <person name="Fitzgerald M."/>
            <person name="Abouelleil A."/>
            <person name="Alvarado L."/>
            <person name="Chapman S.B."/>
            <person name="Gainer-Dewar J."/>
            <person name="Goldberg J."/>
            <person name="Griggs A."/>
            <person name="Gujja S."/>
            <person name="Hansen M."/>
            <person name="Howarth C."/>
            <person name="Imamovic A."/>
            <person name="Ireland A."/>
            <person name="Larimer J."/>
            <person name="McCowan C."/>
            <person name="Murphy C."/>
            <person name="Pearson M."/>
            <person name="Poon T.W."/>
            <person name="Priest M."/>
            <person name="Roberts A."/>
            <person name="Saif S."/>
            <person name="Shea T."/>
            <person name="Sykes S."/>
            <person name="Wortman J."/>
            <person name="Nusbaum C."/>
            <person name="Birren B."/>
        </authorList>
    </citation>
    <scope>NUCLEOTIDE SEQUENCE [LARGE SCALE GENOMIC DNA]</scope>
    <source>
        <strain evidence="2">CJ02B3</strain>
    </source>
</reference>
<feature type="region of interest" description="Disordered" evidence="1">
    <location>
        <begin position="56"/>
        <end position="77"/>
    </location>
</feature>
<feature type="non-terminal residue" evidence="2">
    <location>
        <position position="1"/>
    </location>
</feature>
<dbReference type="AlphaFoldDB" id="W2FJG5"/>
<dbReference type="Gene3D" id="2.40.50.140">
    <property type="entry name" value="Nucleic acid-binding proteins"/>
    <property type="match status" value="1"/>
</dbReference>
<protein>
    <submittedName>
        <fullName evidence="2">Uncharacterized protein</fullName>
    </submittedName>
</protein>
<sequence length="77" mass="8795">SQKCPKEDFKPVKDLNLKLQGESFWVRGHLQVVRAKSKTPFFNLRERMATIQAILHESDKAHGSPAQHQAEGRGTQR</sequence>
<evidence type="ECO:0000256" key="1">
    <source>
        <dbReference type="SAM" id="MobiDB-lite"/>
    </source>
</evidence>
<name>W2FJG5_PHYNI</name>
<gene>
    <name evidence="2" type="ORF">L915_21753</name>
</gene>
<proteinExistence type="predicted"/>